<dbReference type="Pfam" id="PF12796">
    <property type="entry name" value="Ank_2"/>
    <property type="match status" value="1"/>
</dbReference>
<evidence type="ECO:0000256" key="1">
    <source>
        <dbReference type="ARBA" id="ARBA00022737"/>
    </source>
</evidence>
<evidence type="ECO:0000256" key="4">
    <source>
        <dbReference type="SAM" id="Phobius"/>
    </source>
</evidence>
<dbReference type="InterPro" id="IPR002110">
    <property type="entry name" value="Ankyrin_rpt"/>
</dbReference>
<dbReference type="SMART" id="SM00248">
    <property type="entry name" value="ANK"/>
    <property type="match status" value="4"/>
</dbReference>
<dbReference type="EMBL" id="CP041969">
    <property type="protein sequence ID" value="QMV41171.1"/>
    <property type="molecule type" value="Genomic_DNA"/>
</dbReference>
<keyword evidence="2 3" id="KW-0040">ANK repeat</keyword>
<dbReference type="SUPFAM" id="SSF48403">
    <property type="entry name" value="Ankyrin repeat"/>
    <property type="match status" value="1"/>
</dbReference>
<dbReference type="PANTHER" id="PTHR24173:SF83">
    <property type="entry name" value="SOCS BOX DOMAIN-CONTAINING PROTEIN"/>
    <property type="match status" value="1"/>
</dbReference>
<feature type="repeat" description="ANK" evidence="3">
    <location>
        <begin position="202"/>
        <end position="234"/>
    </location>
</feature>
<accession>A0A7G5BW37</accession>
<feature type="transmembrane region" description="Helical" evidence="4">
    <location>
        <begin position="12"/>
        <end position="29"/>
    </location>
</feature>
<evidence type="ECO:0000256" key="2">
    <source>
        <dbReference type="ARBA" id="ARBA00023043"/>
    </source>
</evidence>
<dbReference type="AlphaFoldDB" id="A0A7G5BW37"/>
<keyword evidence="1" id="KW-0677">Repeat</keyword>
<organism evidence="5 6">
    <name type="scientific">Cohnella cholangitidis</name>
    <dbReference type="NCBI Taxonomy" id="2598458"/>
    <lineage>
        <taxon>Bacteria</taxon>
        <taxon>Bacillati</taxon>
        <taxon>Bacillota</taxon>
        <taxon>Bacilli</taxon>
        <taxon>Bacillales</taxon>
        <taxon>Paenibacillaceae</taxon>
        <taxon>Cohnella</taxon>
    </lineage>
</organism>
<keyword evidence="4" id="KW-0472">Membrane</keyword>
<keyword evidence="4" id="KW-1133">Transmembrane helix</keyword>
<keyword evidence="4" id="KW-0812">Transmembrane</keyword>
<reference evidence="5 6" key="1">
    <citation type="submission" date="2019-07" db="EMBL/GenBank/DDBJ databases">
        <authorList>
            <person name="Kim J.K."/>
            <person name="Cheong H.-M."/>
            <person name="Choi Y."/>
            <person name="Hwang K.J."/>
            <person name="Lee S."/>
            <person name="Choi C."/>
        </authorList>
    </citation>
    <scope>NUCLEOTIDE SEQUENCE [LARGE SCALE GENOMIC DNA]</scope>
    <source>
        <strain evidence="5 6">KS 22</strain>
    </source>
</reference>
<evidence type="ECO:0000256" key="3">
    <source>
        <dbReference type="PROSITE-ProRule" id="PRU00023"/>
    </source>
</evidence>
<proteinExistence type="predicted"/>
<name>A0A7G5BW37_9BACL</name>
<dbReference type="Gene3D" id="1.25.40.20">
    <property type="entry name" value="Ankyrin repeat-containing domain"/>
    <property type="match status" value="2"/>
</dbReference>
<protein>
    <submittedName>
        <fullName evidence="5">Uncharacterized protein</fullName>
    </submittedName>
</protein>
<dbReference type="InterPro" id="IPR036770">
    <property type="entry name" value="Ankyrin_rpt-contain_sf"/>
</dbReference>
<gene>
    <name evidence="5" type="ORF">FPL14_08165</name>
</gene>
<sequence length="280" mass="31186">MNKRNSNNSGYLGCLFLIIIAVIVGIYIFNGNSKTSSNENENMEASENLPREFTALERVEAMNAVVKGDAATLKKWLDEGMSPDSYADVYDYDIPRPFLLIAIKEAKMDIIHLLFEYGASVDVGVKIDPEDPKDNGNIPVLWETIYRKNVGVAKIVLDKVTPDTLAYTGIDESLTWSVAKNDSPALVKLLIDKGADVEYSWNANRPLIHAVMENNLDTVKLLVEAGADVNALAPYGEYFIGDNKHYIPEQFTALDCAIMWEHPEIAEYLRSAGGTEVYHF</sequence>
<dbReference type="PROSITE" id="PS50088">
    <property type="entry name" value="ANK_REPEAT"/>
    <property type="match status" value="1"/>
</dbReference>
<dbReference type="Proteomes" id="UP000515679">
    <property type="component" value="Chromosome"/>
</dbReference>
<evidence type="ECO:0000313" key="5">
    <source>
        <dbReference type="EMBL" id="QMV41171.1"/>
    </source>
</evidence>
<dbReference type="KEGG" id="cchl:FPL14_08165"/>
<evidence type="ECO:0000313" key="6">
    <source>
        <dbReference type="Proteomes" id="UP000515679"/>
    </source>
</evidence>
<keyword evidence="6" id="KW-1185">Reference proteome</keyword>
<dbReference type="PANTHER" id="PTHR24173">
    <property type="entry name" value="ANKYRIN REPEAT CONTAINING"/>
    <property type="match status" value="1"/>
</dbReference>
<dbReference type="PROSITE" id="PS50297">
    <property type="entry name" value="ANK_REP_REGION"/>
    <property type="match status" value="1"/>
</dbReference>